<dbReference type="AlphaFoldDB" id="A0ABD7YXT1"/>
<evidence type="ECO:0000313" key="1">
    <source>
        <dbReference type="EMBL" id="WHS18738.1"/>
    </source>
</evidence>
<evidence type="ECO:0000313" key="2">
    <source>
        <dbReference type="Proteomes" id="UP001224533"/>
    </source>
</evidence>
<dbReference type="EMBL" id="CP114510">
    <property type="protein sequence ID" value="WHS18738.1"/>
    <property type="molecule type" value="Genomic_DNA"/>
</dbReference>
<name>A0ABD7YXT1_9LACO</name>
<gene>
    <name evidence="1" type="ORF">O2U02_09835</name>
</gene>
<dbReference type="RefSeq" id="WP_283474944.1">
    <property type="nucleotide sequence ID" value="NZ_CP114502.1"/>
</dbReference>
<geneLocation type="plasmid" evidence="1 2">
    <name>unnamed1</name>
</geneLocation>
<accession>A0ABD7YXT1</accession>
<dbReference type="InterPro" id="IPR024524">
    <property type="entry name" value="DUF3800"/>
</dbReference>
<keyword evidence="1" id="KW-0614">Plasmid</keyword>
<sequence length="380" mass="44287">MKNWDIYVDETFGGSGSGSYWITSFIGIPSDKKEKIFKDYHDLVYQYTDRDEVKGREVSDRLNTKALMVLKNKGCVFAINKSRKNNVLFEKSKDMALINIAHYLQYYIYPLKHVIYQICRNKCRDEEEFNLNIYLDKASFVESEAFQRIAIRIISKMLTELCEKYEIKIDFELSLLDSKSNMGIQLADMLCSAYRKNISYCEVEGDVELIPFKYFLKIQEVPPLDDVEFLSTYALVKILVDIEGYSTSGNYVDSSNNTLPSTEKLNTLISEIRELDEQAKKEDSVKQRYYCQILDEVYLKYLSNLPNMNSISSHQTKSIEVITNFDANINKLKGLYQMKDVNWKEITDVLENSKKRLQKILDTTIVDLVLSKKKTNFKWG</sequence>
<reference evidence="1 2" key="1">
    <citation type="submission" date="2022-12" db="EMBL/GenBank/DDBJ databases">
        <title>Assessment of beneficial effects and identification of host adaptation-associated genes of Ligilactobacillus salivarius isolated from Meles meles.</title>
        <authorList>
            <person name="Wang Y."/>
        </authorList>
    </citation>
    <scope>NUCLEOTIDE SEQUENCE [LARGE SCALE GENOMIC DNA]</scope>
    <source>
        <strain evidence="1 2">S35</strain>
        <plasmid evidence="1 2">unnamed1</plasmid>
    </source>
</reference>
<organism evidence="1 2">
    <name type="scientific">Ligilactobacillus salivarius</name>
    <dbReference type="NCBI Taxonomy" id="1624"/>
    <lineage>
        <taxon>Bacteria</taxon>
        <taxon>Bacillati</taxon>
        <taxon>Bacillota</taxon>
        <taxon>Bacilli</taxon>
        <taxon>Lactobacillales</taxon>
        <taxon>Lactobacillaceae</taxon>
        <taxon>Ligilactobacillus</taxon>
    </lineage>
</organism>
<dbReference type="Proteomes" id="UP001224533">
    <property type="component" value="Plasmid unnamed1"/>
</dbReference>
<dbReference type="Pfam" id="PF12686">
    <property type="entry name" value="DUF3800"/>
    <property type="match status" value="1"/>
</dbReference>
<protein>
    <submittedName>
        <fullName evidence="1">DUF3800 domain-containing protein</fullName>
    </submittedName>
</protein>
<proteinExistence type="predicted"/>